<reference evidence="1" key="1">
    <citation type="submission" date="2018-05" db="EMBL/GenBank/DDBJ databases">
        <authorList>
            <person name="Lanie J.A."/>
            <person name="Ng W.-L."/>
            <person name="Kazmierczak K.M."/>
            <person name="Andrzejewski T.M."/>
            <person name="Davidsen T.M."/>
            <person name="Wayne K.J."/>
            <person name="Tettelin H."/>
            <person name="Glass J.I."/>
            <person name="Rusch D."/>
            <person name="Podicherti R."/>
            <person name="Tsui H.-C.T."/>
            <person name="Winkler M.E."/>
        </authorList>
    </citation>
    <scope>NUCLEOTIDE SEQUENCE</scope>
</reference>
<accession>A0A382T3A6</accession>
<dbReference type="EMBL" id="UINC01133354">
    <property type="protein sequence ID" value="SVD16235.1"/>
    <property type="molecule type" value="Genomic_DNA"/>
</dbReference>
<evidence type="ECO:0000313" key="1">
    <source>
        <dbReference type="EMBL" id="SVD16235.1"/>
    </source>
</evidence>
<organism evidence="1">
    <name type="scientific">marine metagenome</name>
    <dbReference type="NCBI Taxonomy" id="408172"/>
    <lineage>
        <taxon>unclassified sequences</taxon>
        <taxon>metagenomes</taxon>
        <taxon>ecological metagenomes</taxon>
    </lineage>
</organism>
<dbReference type="AlphaFoldDB" id="A0A382T3A6"/>
<proteinExistence type="predicted"/>
<protein>
    <submittedName>
        <fullName evidence="1">Uncharacterized protein</fullName>
    </submittedName>
</protein>
<sequence length="305" mass="34748">YDAFRDVLIVMNGDEAAFFQAKHLIISNPKRYKRARYINTVESDLNALVAVTELGFTPVLTPVGDKWILLKIILLMIEKQIRVAKKSIEKKSSLPRALKKWENLKNKNSLNVIDVEELNSESNQLAKIDKDIERVAKIYKKDIFSIGSEETGHCITEGYLRLENEKKVKVFLGNGIKSAINTFLATQVLLGSKSVRAYFSNLVRPFPPGYKKTFYTYYVNKKLFYKNSQLWNKVKKSIYQEARRKGFSPSFISFSAEPDMLYIALNSNKKERAAIFVRNSGTENKIGVNLRGPMKNASKLKSIGG</sequence>
<gene>
    <name evidence="1" type="ORF">METZ01_LOCUS369089</name>
</gene>
<name>A0A382T3A6_9ZZZZ</name>
<feature type="non-terminal residue" evidence="1">
    <location>
        <position position="305"/>
    </location>
</feature>
<feature type="non-terminal residue" evidence="1">
    <location>
        <position position="1"/>
    </location>
</feature>